<accession>A0A3S6QVC2</accession>
<dbReference type="KEGG" id="lng:BSQ50_04595"/>
<feature type="domain" description="HTH cro/C1-type" evidence="1">
    <location>
        <begin position="79"/>
        <end position="112"/>
    </location>
</feature>
<proteinExistence type="predicted"/>
<reference evidence="2 3" key="1">
    <citation type="submission" date="2016-11" db="EMBL/GenBank/DDBJ databases">
        <title>Interaction between Lactobacillus species and yeast in water kefir.</title>
        <authorList>
            <person name="Behr J."/>
            <person name="Xu D."/>
            <person name="Vogel R.F."/>
        </authorList>
    </citation>
    <scope>NUCLEOTIDE SEQUENCE [LARGE SCALE GENOMIC DNA]</scope>
    <source>
        <strain evidence="2 3">TMW 1.1827</strain>
    </source>
</reference>
<gene>
    <name evidence="2" type="ORF">BSQ50_04595</name>
</gene>
<dbReference type="InterPro" id="IPR001387">
    <property type="entry name" value="Cro/C1-type_HTH"/>
</dbReference>
<dbReference type="RefSeq" id="WP_148126553.1">
    <property type="nucleotide sequence ID" value="NZ_CP018180.1"/>
</dbReference>
<sequence>MKKSKKLYNPELETTENYNEIWEPEVIKVKDESDLLVMNHYWQDKNGELWGDFNDPMENVRRGFNAYRKRKGYMTPENIRKLREKLNLSVREFAKLLGIGASSLTQIENNQRIQVKYQDVLFKSIEENYQYQKKLPDILQEMSDHSVSNKFDTHAYVSDSTLYNTLQLCEDNMFFNDKTLGVVA</sequence>
<dbReference type="AlphaFoldDB" id="A0A3S6QVC2"/>
<dbReference type="EMBL" id="CP018180">
    <property type="protein sequence ID" value="AUJ31900.1"/>
    <property type="molecule type" value="Genomic_DNA"/>
</dbReference>
<dbReference type="Pfam" id="PF12844">
    <property type="entry name" value="HTH_19"/>
    <property type="match status" value="1"/>
</dbReference>
<dbReference type="SUPFAM" id="SSF47413">
    <property type="entry name" value="lambda repressor-like DNA-binding domains"/>
    <property type="match status" value="1"/>
</dbReference>
<organism evidence="2 3">
    <name type="scientific">Liquorilactobacillus nagelii</name>
    <dbReference type="NCBI Taxonomy" id="82688"/>
    <lineage>
        <taxon>Bacteria</taxon>
        <taxon>Bacillati</taxon>
        <taxon>Bacillota</taxon>
        <taxon>Bacilli</taxon>
        <taxon>Lactobacillales</taxon>
        <taxon>Lactobacillaceae</taxon>
        <taxon>Liquorilactobacillus</taxon>
    </lineage>
</organism>
<dbReference type="GO" id="GO:0003677">
    <property type="term" value="F:DNA binding"/>
    <property type="evidence" value="ECO:0007669"/>
    <property type="project" value="InterPro"/>
</dbReference>
<dbReference type="Gene3D" id="1.10.260.40">
    <property type="entry name" value="lambda repressor-like DNA-binding domains"/>
    <property type="match status" value="1"/>
</dbReference>
<dbReference type="PROSITE" id="PS50943">
    <property type="entry name" value="HTH_CROC1"/>
    <property type="match status" value="1"/>
</dbReference>
<name>A0A3S6QVC2_9LACO</name>
<keyword evidence="3" id="KW-1185">Reference proteome</keyword>
<evidence type="ECO:0000313" key="3">
    <source>
        <dbReference type="Proteomes" id="UP000324497"/>
    </source>
</evidence>
<evidence type="ECO:0000313" key="2">
    <source>
        <dbReference type="EMBL" id="AUJ31900.1"/>
    </source>
</evidence>
<dbReference type="InterPro" id="IPR010982">
    <property type="entry name" value="Lambda_DNA-bd_dom_sf"/>
</dbReference>
<evidence type="ECO:0000259" key="1">
    <source>
        <dbReference type="PROSITE" id="PS50943"/>
    </source>
</evidence>
<dbReference type="Proteomes" id="UP000324497">
    <property type="component" value="Chromosome"/>
</dbReference>
<dbReference type="SMART" id="SM00530">
    <property type="entry name" value="HTH_XRE"/>
    <property type="match status" value="1"/>
</dbReference>
<dbReference type="CDD" id="cd00093">
    <property type="entry name" value="HTH_XRE"/>
    <property type="match status" value="1"/>
</dbReference>
<protein>
    <recommendedName>
        <fullName evidence="1">HTH cro/C1-type domain-containing protein</fullName>
    </recommendedName>
</protein>